<gene>
    <name evidence="1" type="ORF">CP49_30495</name>
</gene>
<comment type="caution">
    <text evidence="1">The sequence shown here is derived from an EMBL/GenBank/DDBJ whole genome shotgun (WGS) entry which is preliminary data.</text>
</comment>
<reference evidence="1 2" key="1">
    <citation type="submission" date="2014-03" db="EMBL/GenBank/DDBJ databases">
        <title>Bradyrhizobium valentinum sp. nov., isolated from effective nodules of Lupinus mariae-josephae, a lupine endemic of basic-lime soils in Eastern Spain.</title>
        <authorList>
            <person name="Duran D."/>
            <person name="Rey L."/>
            <person name="Navarro A."/>
            <person name="Busquets A."/>
            <person name="Imperial J."/>
            <person name="Ruiz-Argueso T."/>
        </authorList>
    </citation>
    <scope>NUCLEOTIDE SEQUENCE [LARGE SCALE GENOMIC DNA]</scope>
    <source>
        <strain evidence="1 2">LmjM3</strain>
    </source>
</reference>
<sequence length="328" mass="35095">MHRREFISLLGGTWALLPGVARAQQTAMPVIGFLGSETPALWADRLAAFRQGLNETGYVEGRNVVIEYRWAEGHHERLPALAADLVQRQVSVLVALGGTASALAAKNATVTIPVVFRMARDPVENGLVESFSRPGGNVTGVTTMGAELGSKQLELLHELAPAASVIALLLNPNNSSIAQRQLRDVPAAARKLGLELHVLYASVENDFDLVFARMKELRVGGLTIGADTFLNARSEQLAALAIRHAIPSISPYREFTKAGGLMSYGASIAGGSRRAGVYTGRILKGERPADLPVEQPTLYEFVINVKSAKALGLSVSPTLLSRADEVIE</sequence>
<dbReference type="InterPro" id="IPR007487">
    <property type="entry name" value="ABC_transpt-TYRBP-like"/>
</dbReference>
<protein>
    <submittedName>
        <fullName evidence="1">ABC transporter substrate-binding protein</fullName>
    </submittedName>
</protein>
<keyword evidence="2" id="KW-1185">Reference proteome</keyword>
<name>A0A0R3KES7_9BRAD</name>
<proteinExistence type="predicted"/>
<dbReference type="EMBL" id="LLXX01000234">
    <property type="protein sequence ID" value="KRQ91701.1"/>
    <property type="molecule type" value="Genomic_DNA"/>
</dbReference>
<dbReference type="PANTHER" id="PTHR35271">
    <property type="entry name" value="ABC TRANSPORTER, SUBSTRATE-BINDING LIPOPROTEIN-RELATED"/>
    <property type="match status" value="1"/>
</dbReference>
<dbReference type="SUPFAM" id="SSF53822">
    <property type="entry name" value="Periplasmic binding protein-like I"/>
    <property type="match status" value="1"/>
</dbReference>
<dbReference type="Pfam" id="PF04392">
    <property type="entry name" value="ABC_sub_bind"/>
    <property type="match status" value="1"/>
</dbReference>
<evidence type="ECO:0000313" key="1">
    <source>
        <dbReference type="EMBL" id="KRQ91701.1"/>
    </source>
</evidence>
<dbReference type="CDD" id="cd06325">
    <property type="entry name" value="PBP1_ABC_unchar_transporter"/>
    <property type="match status" value="1"/>
</dbReference>
<dbReference type="Proteomes" id="UP000051913">
    <property type="component" value="Unassembled WGS sequence"/>
</dbReference>
<dbReference type="RefSeq" id="WP_057855650.1">
    <property type="nucleotide sequence ID" value="NZ_LLXX01000234.1"/>
</dbReference>
<accession>A0A0R3KES7</accession>
<evidence type="ECO:0000313" key="2">
    <source>
        <dbReference type="Proteomes" id="UP000051913"/>
    </source>
</evidence>
<dbReference type="PANTHER" id="PTHR35271:SF1">
    <property type="entry name" value="ABC TRANSPORTER, SUBSTRATE-BINDING LIPOPROTEIN"/>
    <property type="match status" value="1"/>
</dbReference>
<dbReference type="AlphaFoldDB" id="A0A0R3KES7"/>
<dbReference type="InterPro" id="IPR028082">
    <property type="entry name" value="Peripla_BP_I"/>
</dbReference>
<organism evidence="1 2">
    <name type="scientific">Bradyrhizobium valentinum</name>
    <dbReference type="NCBI Taxonomy" id="1518501"/>
    <lineage>
        <taxon>Bacteria</taxon>
        <taxon>Pseudomonadati</taxon>
        <taxon>Pseudomonadota</taxon>
        <taxon>Alphaproteobacteria</taxon>
        <taxon>Hyphomicrobiales</taxon>
        <taxon>Nitrobacteraceae</taxon>
        <taxon>Bradyrhizobium</taxon>
    </lineage>
</organism>
<dbReference type="Gene3D" id="3.40.50.2300">
    <property type="match status" value="2"/>
</dbReference>